<accession>A0A927FTD4</accession>
<dbReference type="Pfam" id="PF06169">
    <property type="entry name" value="DUF982"/>
    <property type="match status" value="1"/>
</dbReference>
<dbReference type="InterPro" id="IPR010385">
    <property type="entry name" value="DUF982"/>
</dbReference>
<evidence type="ECO:0000313" key="1">
    <source>
        <dbReference type="EMBL" id="MBD8065920.1"/>
    </source>
</evidence>
<dbReference type="RefSeq" id="WP_191775139.1">
    <property type="nucleotide sequence ID" value="NZ_JACYFU010000002.1"/>
</dbReference>
<organism evidence="1 2">
    <name type="scientific">Devosia oryzisoli</name>
    <dbReference type="NCBI Taxonomy" id="2774138"/>
    <lineage>
        <taxon>Bacteria</taxon>
        <taxon>Pseudomonadati</taxon>
        <taxon>Pseudomonadota</taxon>
        <taxon>Alphaproteobacteria</taxon>
        <taxon>Hyphomicrobiales</taxon>
        <taxon>Devosiaceae</taxon>
        <taxon>Devosia</taxon>
    </lineage>
</organism>
<dbReference type="AlphaFoldDB" id="A0A927FTD4"/>
<dbReference type="Gene3D" id="6.10.250.730">
    <property type="match status" value="1"/>
</dbReference>
<name>A0A927FTD4_9HYPH</name>
<proteinExistence type="predicted"/>
<sequence>MGLRNFASPVTLKSNVKSTRTFRVNNAADALDYLERFWRGARTREYRRAYAVCQSAVENLASAEAARGYLVAAAEGAGLLYRRSGHSQHAQ</sequence>
<dbReference type="Proteomes" id="UP000654108">
    <property type="component" value="Unassembled WGS sequence"/>
</dbReference>
<protein>
    <submittedName>
        <fullName evidence="1">DUF982 domain-containing protein</fullName>
    </submittedName>
</protein>
<gene>
    <name evidence="1" type="ORF">IC608_10570</name>
</gene>
<keyword evidence="2" id="KW-1185">Reference proteome</keyword>
<dbReference type="EMBL" id="JACYFU010000002">
    <property type="protein sequence ID" value="MBD8065920.1"/>
    <property type="molecule type" value="Genomic_DNA"/>
</dbReference>
<reference evidence="1" key="1">
    <citation type="submission" date="2020-09" db="EMBL/GenBank/DDBJ databases">
        <title>Genome seq and assembly of Devosia sp.</title>
        <authorList>
            <person name="Chhetri G."/>
        </authorList>
    </citation>
    <scope>NUCLEOTIDE SEQUENCE</scope>
    <source>
        <strain evidence="1">PTR5</strain>
    </source>
</reference>
<evidence type="ECO:0000313" key="2">
    <source>
        <dbReference type="Proteomes" id="UP000654108"/>
    </source>
</evidence>
<comment type="caution">
    <text evidence="1">The sequence shown here is derived from an EMBL/GenBank/DDBJ whole genome shotgun (WGS) entry which is preliminary data.</text>
</comment>